<sequence length="92" mass="9544">MSAPTTVPAHVEISTDELAQLSSAVIVGDAGGRVRVTGCVEESFTFTGIVTVETEVGTLYLDQDLPVTIVNPALPDDGIDDIAQAVGFLRAV</sequence>
<proteinExistence type="predicted"/>
<accession>A0ABT6MJV9</accession>
<evidence type="ECO:0000313" key="1">
    <source>
        <dbReference type="EMBL" id="MDH6284606.1"/>
    </source>
</evidence>
<dbReference type="Proteomes" id="UP001160334">
    <property type="component" value="Unassembled WGS sequence"/>
</dbReference>
<dbReference type="EMBL" id="JARXVC010000024">
    <property type="protein sequence ID" value="MDH6284606.1"/>
    <property type="molecule type" value="Genomic_DNA"/>
</dbReference>
<keyword evidence="2" id="KW-1185">Reference proteome</keyword>
<organism evidence="1 2">
    <name type="scientific">Prescottella agglutinans</name>
    <dbReference type="NCBI Taxonomy" id="1644129"/>
    <lineage>
        <taxon>Bacteria</taxon>
        <taxon>Bacillati</taxon>
        <taxon>Actinomycetota</taxon>
        <taxon>Actinomycetes</taxon>
        <taxon>Mycobacteriales</taxon>
        <taxon>Nocardiaceae</taxon>
        <taxon>Prescottella</taxon>
    </lineage>
</organism>
<name>A0ABT6MJV9_9NOCA</name>
<comment type="caution">
    <text evidence="1">The sequence shown here is derived from an EMBL/GenBank/DDBJ whole genome shotgun (WGS) entry which is preliminary data.</text>
</comment>
<reference evidence="1 2" key="1">
    <citation type="submission" date="2023-04" db="EMBL/GenBank/DDBJ databases">
        <title>Forest soil microbial communities from Buena Vista Peninsula, Colon Province, Panama.</title>
        <authorList>
            <person name="Bouskill N."/>
        </authorList>
    </citation>
    <scope>NUCLEOTIDE SEQUENCE [LARGE SCALE GENOMIC DNA]</scope>
    <source>
        <strain evidence="1 2">CFH S0262</strain>
    </source>
</reference>
<gene>
    <name evidence="1" type="ORF">M2280_005867</name>
</gene>
<protein>
    <submittedName>
        <fullName evidence="1">Uncharacterized protein</fullName>
    </submittedName>
</protein>
<dbReference type="RefSeq" id="WP_280763820.1">
    <property type="nucleotide sequence ID" value="NZ_JARXVC010000024.1"/>
</dbReference>
<evidence type="ECO:0000313" key="2">
    <source>
        <dbReference type="Proteomes" id="UP001160334"/>
    </source>
</evidence>